<reference evidence="14 15" key="1">
    <citation type="submission" date="2016-11" db="EMBL/GenBank/DDBJ databases">
        <authorList>
            <person name="Manzoor S."/>
        </authorList>
    </citation>
    <scope>NUCLEOTIDE SEQUENCE [LARGE SCALE GENOMIC DNA]</scope>
    <source>
        <strain evidence="14">Clostridium ultunense strain Esp</strain>
    </source>
</reference>
<dbReference type="InterPro" id="IPR048279">
    <property type="entry name" value="MdtK-like"/>
</dbReference>
<sequence length="457" mass="50077">MNNIENNELLIGDLRKNLLKVSIPTMLGFALQAVYDMVDMIWIGRISASAVAGVTIFSTVFWLVTVLNEIIGASSISLITQSYGKGDIQRTRKVVEQTLTFKALVAIISAIIISIILKPLLSFFSTDQIVLKAALDYGYIRMFFLPIMFSSYSVNTALRCLGDAKTPMKIMIVSSIANIILDPVFMFDKIPGTNIPGFNMGVFGAALATVISTVIAFSMGFYILLKGNEKLKITFKGLFQLDWEIDKKLLTIGLPTGIEVLMRNLSSIATLKFVSIYGTDTVAAMGIGSRLFSFAFMPIMGIVMGASTIVGQALGAEDVDKARDTAKFAALTNIVMMGFLSIVSILIPDKIMGIFIKDFEVINVGIPMIRILIPALILAGWSMGLGSVFTGSGHNIPYLLSSIISRWGIQVPMLFITTKIFNLPVIYVWLSFVAAEIGEIVIILIHYKKGKWKTKRV</sequence>
<keyword evidence="6" id="KW-0050">Antiport</keyword>
<evidence type="ECO:0000256" key="2">
    <source>
        <dbReference type="ARBA" id="ARBA00004651"/>
    </source>
</evidence>
<dbReference type="PIRSF" id="PIRSF006603">
    <property type="entry name" value="DinF"/>
    <property type="match status" value="1"/>
</dbReference>
<comment type="subcellular location">
    <subcellularLocation>
        <location evidence="2">Cell membrane</location>
        <topology evidence="2">Multi-pass membrane protein</topology>
    </subcellularLocation>
</comment>
<dbReference type="PANTHER" id="PTHR43298:SF2">
    <property type="entry name" value="FMN_FAD EXPORTER YEEO-RELATED"/>
    <property type="match status" value="1"/>
</dbReference>
<evidence type="ECO:0000256" key="1">
    <source>
        <dbReference type="ARBA" id="ARBA00003408"/>
    </source>
</evidence>
<comment type="function">
    <text evidence="1">Multidrug efflux pump.</text>
</comment>
<dbReference type="Proteomes" id="UP000245423">
    <property type="component" value="Chromosome 1"/>
</dbReference>
<feature type="transmembrane region" description="Helical" evidence="13">
    <location>
        <begin position="326"/>
        <end position="347"/>
    </location>
</feature>
<evidence type="ECO:0000313" key="14">
    <source>
        <dbReference type="EMBL" id="SHD75557.1"/>
    </source>
</evidence>
<dbReference type="RefSeq" id="WP_005587007.1">
    <property type="nucleotide sequence ID" value="NZ_LT669839.1"/>
</dbReference>
<feature type="transmembrane region" description="Helical" evidence="13">
    <location>
        <begin position="291"/>
        <end position="314"/>
    </location>
</feature>
<comment type="similarity">
    <text evidence="3">Belongs to the multi antimicrobial extrusion (MATE) (TC 2.A.66.1) family.</text>
</comment>
<feature type="transmembrane region" description="Helical" evidence="13">
    <location>
        <begin position="21"/>
        <end position="44"/>
    </location>
</feature>
<evidence type="ECO:0000313" key="15">
    <source>
        <dbReference type="Proteomes" id="UP000245423"/>
    </source>
</evidence>
<keyword evidence="5" id="KW-0813">Transport</keyword>
<feature type="transmembrane region" description="Helical" evidence="13">
    <location>
        <begin position="170"/>
        <end position="187"/>
    </location>
</feature>
<dbReference type="HOGENOM" id="CLU_012893_5_3_9"/>
<dbReference type="InterPro" id="IPR050222">
    <property type="entry name" value="MATE_MdtK"/>
</dbReference>
<evidence type="ECO:0000256" key="5">
    <source>
        <dbReference type="ARBA" id="ARBA00022448"/>
    </source>
</evidence>
<dbReference type="Pfam" id="PF01554">
    <property type="entry name" value="MatE"/>
    <property type="match status" value="2"/>
</dbReference>
<organism evidence="14 15">
    <name type="scientific">[Clostridium] ultunense Esp</name>
    <dbReference type="NCBI Taxonomy" id="1288971"/>
    <lineage>
        <taxon>Bacteria</taxon>
        <taxon>Bacillati</taxon>
        <taxon>Bacillota</taxon>
        <taxon>Tissierellia</taxon>
        <taxon>Tissierellales</taxon>
        <taxon>Tepidimicrobiaceae</taxon>
        <taxon>Schnuerera</taxon>
    </lineage>
</organism>
<feature type="transmembrane region" description="Helical" evidence="13">
    <location>
        <begin position="426"/>
        <end position="447"/>
    </location>
</feature>
<evidence type="ECO:0000256" key="4">
    <source>
        <dbReference type="ARBA" id="ARBA00020268"/>
    </source>
</evidence>
<evidence type="ECO:0000256" key="9">
    <source>
        <dbReference type="ARBA" id="ARBA00022989"/>
    </source>
</evidence>
<evidence type="ECO:0000256" key="13">
    <source>
        <dbReference type="SAM" id="Phobius"/>
    </source>
</evidence>
<evidence type="ECO:0000256" key="12">
    <source>
        <dbReference type="ARBA" id="ARBA00031636"/>
    </source>
</evidence>
<evidence type="ECO:0000256" key="3">
    <source>
        <dbReference type="ARBA" id="ARBA00010199"/>
    </source>
</evidence>
<dbReference type="GO" id="GO:0005886">
    <property type="term" value="C:plasma membrane"/>
    <property type="evidence" value="ECO:0007669"/>
    <property type="project" value="UniProtKB-SubCell"/>
</dbReference>
<keyword evidence="7" id="KW-1003">Cell membrane</keyword>
<feature type="transmembrane region" description="Helical" evidence="13">
    <location>
        <begin position="99"/>
        <end position="117"/>
    </location>
</feature>
<dbReference type="GO" id="GO:0006811">
    <property type="term" value="P:monoatomic ion transport"/>
    <property type="evidence" value="ECO:0007669"/>
    <property type="project" value="UniProtKB-KW"/>
</dbReference>
<keyword evidence="8 13" id="KW-0812">Transmembrane</keyword>
<feature type="transmembrane region" description="Helical" evidence="13">
    <location>
        <begin position="137"/>
        <end position="158"/>
    </location>
</feature>
<gene>
    <name evidence="14" type="ORF">CUESP1_0158</name>
</gene>
<evidence type="ECO:0000256" key="8">
    <source>
        <dbReference type="ARBA" id="ARBA00022692"/>
    </source>
</evidence>
<dbReference type="CDD" id="cd13137">
    <property type="entry name" value="MATE_NorM_like"/>
    <property type="match status" value="1"/>
</dbReference>
<keyword evidence="9 13" id="KW-1133">Transmembrane helix</keyword>
<accession>M1ZFA1</accession>
<dbReference type="GO" id="GO:0042910">
    <property type="term" value="F:xenobiotic transmembrane transporter activity"/>
    <property type="evidence" value="ECO:0007669"/>
    <property type="project" value="InterPro"/>
</dbReference>
<evidence type="ECO:0000256" key="11">
    <source>
        <dbReference type="ARBA" id="ARBA00023136"/>
    </source>
</evidence>
<name>M1ZFA1_9FIRM</name>
<feature type="transmembrane region" description="Helical" evidence="13">
    <location>
        <begin position="368"/>
        <end position="389"/>
    </location>
</feature>
<evidence type="ECO:0000256" key="7">
    <source>
        <dbReference type="ARBA" id="ARBA00022475"/>
    </source>
</evidence>
<proteinExistence type="inferred from homology"/>
<feature type="transmembrane region" description="Helical" evidence="13">
    <location>
        <begin position="50"/>
        <end position="79"/>
    </location>
</feature>
<dbReference type="InterPro" id="IPR002528">
    <property type="entry name" value="MATE_fam"/>
</dbReference>
<dbReference type="PANTHER" id="PTHR43298">
    <property type="entry name" value="MULTIDRUG RESISTANCE PROTEIN NORM-RELATED"/>
    <property type="match status" value="1"/>
</dbReference>
<dbReference type="OrthoDB" id="9776324at2"/>
<feature type="transmembrane region" description="Helical" evidence="13">
    <location>
        <begin position="202"/>
        <end position="225"/>
    </location>
</feature>
<dbReference type="EMBL" id="LT669839">
    <property type="protein sequence ID" value="SHD75557.1"/>
    <property type="molecule type" value="Genomic_DNA"/>
</dbReference>
<evidence type="ECO:0000256" key="10">
    <source>
        <dbReference type="ARBA" id="ARBA00023065"/>
    </source>
</evidence>
<keyword evidence="10" id="KW-0406">Ion transport</keyword>
<dbReference type="AlphaFoldDB" id="M1ZFA1"/>
<dbReference type="GO" id="GO:0015297">
    <property type="term" value="F:antiporter activity"/>
    <property type="evidence" value="ECO:0007669"/>
    <property type="project" value="UniProtKB-KW"/>
</dbReference>
<evidence type="ECO:0000256" key="6">
    <source>
        <dbReference type="ARBA" id="ARBA00022449"/>
    </source>
</evidence>
<dbReference type="NCBIfam" id="TIGR00797">
    <property type="entry name" value="matE"/>
    <property type="match status" value="1"/>
</dbReference>
<protein>
    <recommendedName>
        <fullName evidence="4">Probable multidrug resistance protein NorM</fullName>
    </recommendedName>
    <alternativeName>
        <fullName evidence="12">Multidrug-efflux transporter</fullName>
    </alternativeName>
</protein>
<keyword evidence="11 13" id="KW-0472">Membrane</keyword>
<keyword evidence="15" id="KW-1185">Reference proteome</keyword>